<proteinExistence type="predicted"/>
<dbReference type="PANTHER" id="PTHR12526">
    <property type="entry name" value="GLYCOSYLTRANSFERASE"/>
    <property type="match status" value="1"/>
</dbReference>
<keyword evidence="2" id="KW-0808">Transferase</keyword>
<comment type="caution">
    <text evidence="2">The sequence shown here is derived from an EMBL/GenBank/DDBJ whole genome shotgun (WGS) entry which is preliminary data.</text>
</comment>
<dbReference type="EMBL" id="JAYXUG010000005">
    <property type="protein sequence ID" value="MEC6831862.1"/>
    <property type="molecule type" value="Genomic_DNA"/>
</dbReference>
<dbReference type="Proteomes" id="UP001306119">
    <property type="component" value="Unassembled WGS sequence"/>
</dbReference>
<accession>A0ABU6L5N0</accession>
<evidence type="ECO:0000259" key="1">
    <source>
        <dbReference type="Pfam" id="PF00534"/>
    </source>
</evidence>
<evidence type="ECO:0000313" key="3">
    <source>
        <dbReference type="Proteomes" id="UP001306119"/>
    </source>
</evidence>
<dbReference type="Pfam" id="PF00534">
    <property type="entry name" value="Glycos_transf_1"/>
    <property type="match status" value="1"/>
</dbReference>
<dbReference type="Gene3D" id="3.40.50.2000">
    <property type="entry name" value="Glycogen Phosphorylase B"/>
    <property type="match status" value="2"/>
</dbReference>
<dbReference type="EC" id="2.4.-.-" evidence="2"/>
<evidence type="ECO:0000313" key="2">
    <source>
        <dbReference type="EMBL" id="MEC6831862.1"/>
    </source>
</evidence>
<dbReference type="SUPFAM" id="SSF53756">
    <property type="entry name" value="UDP-Glycosyltransferase/glycogen phosphorylase"/>
    <property type="match status" value="1"/>
</dbReference>
<dbReference type="GO" id="GO:0016757">
    <property type="term" value="F:glycosyltransferase activity"/>
    <property type="evidence" value="ECO:0007669"/>
    <property type="project" value="UniProtKB-KW"/>
</dbReference>
<keyword evidence="3" id="KW-1185">Reference proteome</keyword>
<gene>
    <name evidence="2" type="ORF">VXS06_08820</name>
</gene>
<dbReference type="RefSeq" id="WP_327774704.1">
    <property type="nucleotide sequence ID" value="NZ_JAYXUG010000005.1"/>
</dbReference>
<organism evidence="2 3">
    <name type="scientific">Photobacterium toruni</name>
    <dbReference type="NCBI Taxonomy" id="1935446"/>
    <lineage>
        <taxon>Bacteria</taxon>
        <taxon>Pseudomonadati</taxon>
        <taxon>Pseudomonadota</taxon>
        <taxon>Gammaproteobacteria</taxon>
        <taxon>Vibrionales</taxon>
        <taxon>Vibrionaceae</taxon>
        <taxon>Photobacterium</taxon>
    </lineage>
</organism>
<dbReference type="InterPro" id="IPR001296">
    <property type="entry name" value="Glyco_trans_1"/>
</dbReference>
<sequence>MKHIIFISPTHNIYGGGQVYIEELAKNLLRINNNISVNIFSSDDLMDNSQLIPQINTWPKLICNIFTIIREIKNREETIVILNDINLSMLSILFKISGVRVVSLLHMDVRNSTLTGIKKTILVFLRKLLIKLGADIIFHVNVRNLEYLKSPSESFLGNFYSSPNKEIIPIRLEREKEFDFVFVGRMSSEKDPIRFVLLIKEYMLTYKKNVNVAMVGGGDLLQKVKDKIVELNLSSSIKVFDMQSRYNTIDIISKSKLLLITSKTEGFPTVILEAASVHVPCLCPNLGSVPYIFNKYNIGGLYEIDNMLPAMYSLTHGNRVDPKNFEQFLSDFSIDNVSLKFLSLLNL</sequence>
<name>A0ABU6L5N0_9GAMM</name>
<dbReference type="CDD" id="cd03801">
    <property type="entry name" value="GT4_PimA-like"/>
    <property type="match status" value="1"/>
</dbReference>
<reference evidence="2 3" key="1">
    <citation type="submission" date="2024-01" db="EMBL/GenBank/DDBJ databases">
        <title>Active colonisers of the gastrointestinal tract of Atlantic salmon farmed in a warm water region.</title>
        <authorList>
            <person name="Bowman J.P."/>
        </authorList>
    </citation>
    <scope>NUCLEOTIDE SEQUENCE [LARGE SCALE GENOMIC DNA]</scope>
    <source>
        <strain evidence="2 3">S3MW1</strain>
    </source>
</reference>
<keyword evidence="2" id="KW-0328">Glycosyltransferase</keyword>
<protein>
    <submittedName>
        <fullName evidence="2">Glycosyltransferase</fullName>
        <ecNumber evidence="2">2.4.-.-</ecNumber>
    </submittedName>
</protein>
<feature type="domain" description="Glycosyl transferase family 1" evidence="1">
    <location>
        <begin position="166"/>
        <end position="303"/>
    </location>
</feature>